<organism evidence="2 3">
    <name type="scientific">Punica granatum</name>
    <name type="common">Pomegranate</name>
    <dbReference type="NCBI Taxonomy" id="22663"/>
    <lineage>
        <taxon>Eukaryota</taxon>
        <taxon>Viridiplantae</taxon>
        <taxon>Streptophyta</taxon>
        <taxon>Embryophyta</taxon>
        <taxon>Tracheophyta</taxon>
        <taxon>Spermatophyta</taxon>
        <taxon>Magnoliopsida</taxon>
        <taxon>eudicotyledons</taxon>
        <taxon>Gunneridae</taxon>
        <taxon>Pentapetalae</taxon>
        <taxon>rosids</taxon>
        <taxon>malvids</taxon>
        <taxon>Myrtales</taxon>
        <taxon>Lythraceae</taxon>
        <taxon>Punica</taxon>
    </lineage>
</organism>
<feature type="region of interest" description="Disordered" evidence="1">
    <location>
        <begin position="1"/>
        <end position="81"/>
    </location>
</feature>
<evidence type="ECO:0000313" key="3">
    <source>
        <dbReference type="Proteomes" id="UP000197138"/>
    </source>
</evidence>
<proteinExistence type="predicted"/>
<comment type="caution">
    <text evidence="2">The sequence shown here is derived from an EMBL/GenBank/DDBJ whole genome shotgun (WGS) entry which is preliminary data.</text>
</comment>
<feature type="compositionally biased region" description="Polar residues" evidence="1">
    <location>
        <begin position="1"/>
        <end position="10"/>
    </location>
</feature>
<gene>
    <name evidence="2" type="ORF">CDL15_Pgr016352</name>
</gene>
<reference evidence="3" key="1">
    <citation type="journal article" date="2017" name="Plant J.">
        <title>The pomegranate (Punica granatum L.) genome and the genomics of punicalagin biosynthesis.</title>
        <authorList>
            <person name="Qin G."/>
            <person name="Xu C."/>
            <person name="Ming R."/>
            <person name="Tang H."/>
            <person name="Guyot R."/>
            <person name="Kramer E.M."/>
            <person name="Hu Y."/>
            <person name="Yi X."/>
            <person name="Qi Y."/>
            <person name="Xu X."/>
            <person name="Gao Z."/>
            <person name="Pan H."/>
            <person name="Jian J."/>
            <person name="Tian Y."/>
            <person name="Yue Z."/>
            <person name="Xu Y."/>
        </authorList>
    </citation>
    <scope>NUCLEOTIDE SEQUENCE [LARGE SCALE GENOMIC DNA]</scope>
    <source>
        <strain evidence="3">cv. Dabenzi</strain>
    </source>
</reference>
<protein>
    <submittedName>
        <fullName evidence="2">Uncharacterized protein</fullName>
    </submittedName>
</protein>
<evidence type="ECO:0000256" key="1">
    <source>
        <dbReference type="SAM" id="MobiDB-lite"/>
    </source>
</evidence>
<feature type="compositionally biased region" description="Basic and acidic residues" evidence="1">
    <location>
        <begin position="15"/>
        <end position="72"/>
    </location>
</feature>
<dbReference type="AlphaFoldDB" id="A0A218W7S6"/>
<name>A0A218W7S6_PUNGR</name>
<evidence type="ECO:0000313" key="2">
    <source>
        <dbReference type="EMBL" id="OWM68152.1"/>
    </source>
</evidence>
<dbReference type="EMBL" id="MTKT01005171">
    <property type="protein sequence ID" value="OWM68152.1"/>
    <property type="molecule type" value="Genomic_DNA"/>
</dbReference>
<sequence length="168" mass="18500">MDTKSGTRSPKSGKAGHEVLDAKSEKSKRWTRSPGREVRKAVKMDTKSRTRSLKSDKDGREVRKAVKIDTKSRTRSPKSGNVEVTTSVREWRGASKRGAWHWFVALLGWCSGRRGLHCRRGGCALLKLVSPLERLLAGNALVSPMGFLLARRLLVAGWAAVHLLGTGV</sequence>
<dbReference type="Proteomes" id="UP000197138">
    <property type="component" value="Unassembled WGS sequence"/>
</dbReference>
<accession>A0A218W7S6</accession>